<protein>
    <submittedName>
        <fullName evidence="1">Uncharacterized protein</fullName>
    </submittedName>
</protein>
<evidence type="ECO:0000313" key="2">
    <source>
        <dbReference type="Proteomes" id="UP000501690"/>
    </source>
</evidence>
<evidence type="ECO:0000313" key="1">
    <source>
        <dbReference type="EMBL" id="QCE10307.1"/>
    </source>
</evidence>
<proteinExistence type="predicted"/>
<dbReference type="AlphaFoldDB" id="A0A4D6NEH9"/>
<keyword evidence="2" id="KW-1185">Reference proteome</keyword>
<accession>A0A4D6NEH9</accession>
<organism evidence="1 2">
    <name type="scientific">Vigna unguiculata</name>
    <name type="common">Cowpea</name>
    <dbReference type="NCBI Taxonomy" id="3917"/>
    <lineage>
        <taxon>Eukaryota</taxon>
        <taxon>Viridiplantae</taxon>
        <taxon>Streptophyta</taxon>
        <taxon>Embryophyta</taxon>
        <taxon>Tracheophyta</taxon>
        <taxon>Spermatophyta</taxon>
        <taxon>Magnoliopsida</taxon>
        <taxon>eudicotyledons</taxon>
        <taxon>Gunneridae</taxon>
        <taxon>Pentapetalae</taxon>
        <taxon>rosids</taxon>
        <taxon>fabids</taxon>
        <taxon>Fabales</taxon>
        <taxon>Fabaceae</taxon>
        <taxon>Papilionoideae</taxon>
        <taxon>50 kb inversion clade</taxon>
        <taxon>NPAAA clade</taxon>
        <taxon>indigoferoid/millettioid clade</taxon>
        <taxon>Phaseoleae</taxon>
        <taxon>Vigna</taxon>
    </lineage>
</organism>
<reference evidence="1 2" key="1">
    <citation type="submission" date="2019-04" db="EMBL/GenBank/DDBJ databases">
        <title>An improved genome assembly and genetic linkage map for asparagus bean, Vigna unguiculata ssp. sesquipedialis.</title>
        <authorList>
            <person name="Xia Q."/>
            <person name="Zhang R."/>
            <person name="Dong Y."/>
        </authorList>
    </citation>
    <scope>NUCLEOTIDE SEQUENCE [LARGE SCALE GENOMIC DNA]</scope>
    <source>
        <tissue evidence="1">Leaf</tissue>
    </source>
</reference>
<dbReference type="Proteomes" id="UP000501690">
    <property type="component" value="Linkage Group LG10"/>
</dbReference>
<gene>
    <name evidence="1" type="ORF">DEO72_LG10g1535</name>
</gene>
<dbReference type="EMBL" id="CP039354">
    <property type="protein sequence ID" value="QCE10307.1"/>
    <property type="molecule type" value="Genomic_DNA"/>
</dbReference>
<name>A0A4D6NEH9_VIGUN</name>
<sequence length="62" mass="7038">MTLPTRGRSSYVVTSAMHASRSHCNQAESHLPPTCNHCRNLSRAALRRHDFHWSHRRGGTSL</sequence>